<sequence length="270" mass="30067">MSEPYPTQARRVVYALVEAPSFQRFIILVIVINALTLGLETSATIMAQVGPWLHMLDRIALAIFVLELGLKLWAYGWKFFRSGWNIFDFVIVSIALIPAVGALSVLRALRILRVLRLFSVVPSLRLIIGALIGAIPGMASILIILSLIFYVSAVLATQLFGNEFSEYFGSLGISALTLFQLMTLDSWSGDVVRPILEVYPFAWLFFIPFIVISAFAVLNLFIGVLISNIEAEHQARQDEHDQRLEAKLDQLSADVAEMRALLQAQGRLKS</sequence>
<dbReference type="InterPro" id="IPR005821">
    <property type="entry name" value="Ion_trans_dom"/>
</dbReference>
<feature type="transmembrane region" description="Helical" evidence="5">
    <location>
        <begin position="126"/>
        <end position="152"/>
    </location>
</feature>
<feature type="domain" description="Ion transport" evidence="6">
    <location>
        <begin position="20"/>
        <end position="235"/>
    </location>
</feature>
<gene>
    <name evidence="7" type="ORF">CJ255_17350</name>
</gene>
<feature type="transmembrane region" description="Helical" evidence="5">
    <location>
        <begin position="202"/>
        <end position="226"/>
    </location>
</feature>
<dbReference type="InterPro" id="IPR043203">
    <property type="entry name" value="VGCC_Ca_Na"/>
</dbReference>
<dbReference type="Pfam" id="PF00520">
    <property type="entry name" value="Ion_trans"/>
    <property type="match status" value="1"/>
</dbReference>
<evidence type="ECO:0000313" key="7">
    <source>
        <dbReference type="EMBL" id="PDW01785.1"/>
    </source>
</evidence>
<dbReference type="Proteomes" id="UP000220527">
    <property type="component" value="Unassembled WGS sequence"/>
</dbReference>
<dbReference type="OrthoDB" id="5297065at2"/>
<dbReference type="EMBL" id="NQWI01000109">
    <property type="protein sequence ID" value="PDW01785.1"/>
    <property type="molecule type" value="Genomic_DNA"/>
</dbReference>
<evidence type="ECO:0000256" key="5">
    <source>
        <dbReference type="SAM" id="Phobius"/>
    </source>
</evidence>
<dbReference type="RefSeq" id="WP_097645364.1">
    <property type="nucleotide sequence ID" value="NZ_NQWI01000109.1"/>
</dbReference>
<accession>A0A2A6RFY0</accession>
<dbReference type="GO" id="GO:0001518">
    <property type="term" value="C:voltage-gated sodium channel complex"/>
    <property type="evidence" value="ECO:0007669"/>
    <property type="project" value="TreeGrafter"/>
</dbReference>
<reference evidence="8" key="1">
    <citation type="submission" date="2017-08" db="EMBL/GenBank/DDBJ databases">
        <authorList>
            <person name="Grouzdev D.S."/>
            <person name="Gaisin V.A."/>
            <person name="Rysina M.S."/>
            <person name="Gorlenko V.M."/>
        </authorList>
    </citation>
    <scope>NUCLEOTIDE SEQUENCE [LARGE SCALE GENOMIC DNA]</scope>
    <source>
        <strain evidence="8">Kir15-3F</strain>
    </source>
</reference>
<dbReference type="Gene3D" id="1.20.120.350">
    <property type="entry name" value="Voltage-gated potassium channels. Chain C"/>
    <property type="match status" value="1"/>
</dbReference>
<comment type="caution">
    <text evidence="7">The sequence shown here is derived from an EMBL/GenBank/DDBJ whole genome shotgun (WGS) entry which is preliminary data.</text>
</comment>
<organism evidence="7 8">
    <name type="scientific">Candidatus Viridilinea mediisalina</name>
    <dbReference type="NCBI Taxonomy" id="2024553"/>
    <lineage>
        <taxon>Bacteria</taxon>
        <taxon>Bacillati</taxon>
        <taxon>Chloroflexota</taxon>
        <taxon>Chloroflexia</taxon>
        <taxon>Chloroflexales</taxon>
        <taxon>Chloroflexineae</taxon>
        <taxon>Oscillochloridaceae</taxon>
        <taxon>Candidatus Viridilinea</taxon>
    </lineage>
</organism>
<feature type="transmembrane region" description="Helical" evidence="5">
    <location>
        <begin position="164"/>
        <end position="182"/>
    </location>
</feature>
<dbReference type="PANTHER" id="PTHR10037">
    <property type="entry name" value="VOLTAGE-GATED CATION CHANNEL CALCIUM AND SODIUM"/>
    <property type="match status" value="1"/>
</dbReference>
<keyword evidence="3 5" id="KW-1133">Transmembrane helix</keyword>
<feature type="transmembrane region" description="Helical" evidence="5">
    <location>
        <begin position="12"/>
        <end position="35"/>
    </location>
</feature>
<dbReference type="Gene3D" id="1.10.287.70">
    <property type="match status" value="1"/>
</dbReference>
<evidence type="ECO:0000256" key="4">
    <source>
        <dbReference type="ARBA" id="ARBA00023136"/>
    </source>
</evidence>
<dbReference type="GO" id="GO:0005248">
    <property type="term" value="F:voltage-gated sodium channel activity"/>
    <property type="evidence" value="ECO:0007669"/>
    <property type="project" value="TreeGrafter"/>
</dbReference>
<proteinExistence type="predicted"/>
<evidence type="ECO:0000313" key="8">
    <source>
        <dbReference type="Proteomes" id="UP000220527"/>
    </source>
</evidence>
<comment type="subcellular location">
    <subcellularLocation>
        <location evidence="1">Membrane</location>
        <topology evidence="1">Multi-pass membrane protein</topology>
    </subcellularLocation>
</comment>
<keyword evidence="4 5" id="KW-0472">Membrane</keyword>
<evidence type="ECO:0000259" key="6">
    <source>
        <dbReference type="Pfam" id="PF00520"/>
    </source>
</evidence>
<feature type="transmembrane region" description="Helical" evidence="5">
    <location>
        <begin position="86"/>
        <end position="106"/>
    </location>
</feature>
<evidence type="ECO:0000256" key="2">
    <source>
        <dbReference type="ARBA" id="ARBA00022692"/>
    </source>
</evidence>
<dbReference type="AlphaFoldDB" id="A0A2A6RFY0"/>
<keyword evidence="2 5" id="KW-0812">Transmembrane</keyword>
<keyword evidence="8" id="KW-1185">Reference proteome</keyword>
<protein>
    <recommendedName>
        <fullName evidence="6">Ion transport domain-containing protein</fullName>
    </recommendedName>
</protein>
<evidence type="ECO:0000256" key="3">
    <source>
        <dbReference type="ARBA" id="ARBA00022989"/>
    </source>
</evidence>
<feature type="transmembrane region" description="Helical" evidence="5">
    <location>
        <begin position="55"/>
        <end position="74"/>
    </location>
</feature>
<dbReference type="SUPFAM" id="SSF81324">
    <property type="entry name" value="Voltage-gated potassium channels"/>
    <property type="match status" value="1"/>
</dbReference>
<evidence type="ECO:0000256" key="1">
    <source>
        <dbReference type="ARBA" id="ARBA00004141"/>
    </source>
</evidence>
<name>A0A2A6RFY0_9CHLR</name>
<dbReference type="InterPro" id="IPR027359">
    <property type="entry name" value="Volt_channel_dom_sf"/>
</dbReference>
<dbReference type="PANTHER" id="PTHR10037:SF62">
    <property type="entry name" value="SODIUM CHANNEL PROTEIN 60E"/>
    <property type="match status" value="1"/>
</dbReference>